<keyword evidence="1" id="KW-0732">Signal</keyword>
<accession>A0A7S3NK87</accession>
<proteinExistence type="predicted"/>
<dbReference type="InterPro" id="IPR051091">
    <property type="entry name" value="O-Glucosyltr/Glycosyltrsf_90"/>
</dbReference>
<feature type="chain" id="PRO_5031235731" description="Glycosyl transferase CAP10 domain-containing protein" evidence="1">
    <location>
        <begin position="25"/>
        <end position="435"/>
    </location>
</feature>
<dbReference type="PANTHER" id="PTHR12203">
    <property type="entry name" value="KDEL LYS-ASP-GLU-LEU CONTAINING - RELATED"/>
    <property type="match status" value="1"/>
</dbReference>
<evidence type="ECO:0000256" key="1">
    <source>
        <dbReference type="SAM" id="SignalP"/>
    </source>
</evidence>
<dbReference type="AlphaFoldDB" id="A0A7S3NK87"/>
<dbReference type="InterPro" id="IPR006598">
    <property type="entry name" value="CAP10"/>
</dbReference>
<feature type="domain" description="Glycosyl transferase CAP10" evidence="2">
    <location>
        <begin position="176"/>
        <end position="398"/>
    </location>
</feature>
<evidence type="ECO:0000259" key="2">
    <source>
        <dbReference type="Pfam" id="PF05686"/>
    </source>
</evidence>
<gene>
    <name evidence="3" type="ORF">ALAG00032_LOCUS6440</name>
</gene>
<evidence type="ECO:0000313" key="3">
    <source>
        <dbReference type="EMBL" id="CAE0365696.1"/>
    </source>
</evidence>
<feature type="signal peptide" evidence="1">
    <location>
        <begin position="1"/>
        <end position="24"/>
    </location>
</feature>
<protein>
    <recommendedName>
        <fullName evidence="2">Glycosyl transferase CAP10 domain-containing protein</fullName>
    </recommendedName>
</protein>
<dbReference type="Pfam" id="PF05686">
    <property type="entry name" value="Glyco_transf_90"/>
    <property type="match status" value="1"/>
</dbReference>
<organism evidence="3">
    <name type="scientific">Aureoumbra lagunensis</name>
    <dbReference type="NCBI Taxonomy" id="44058"/>
    <lineage>
        <taxon>Eukaryota</taxon>
        <taxon>Sar</taxon>
        <taxon>Stramenopiles</taxon>
        <taxon>Ochrophyta</taxon>
        <taxon>Pelagophyceae</taxon>
        <taxon>Pelagomonadales</taxon>
        <taxon>Aureoumbra</taxon>
    </lineage>
</organism>
<dbReference type="EMBL" id="HBIJ01009152">
    <property type="protein sequence ID" value="CAE0365696.1"/>
    <property type="molecule type" value="Transcribed_RNA"/>
</dbReference>
<sequence length="435" mass="49832">MRRGKRRNLVIEICSLVLLYIGNGERLNEIANDYDVQTYFRNYKNLIPHCDQSTQNSKFKKRTTGTCIYISPEGALIHARDLHDEAGSGKQMLMDMMIRGVLNEISNEKNGLFGGGGTDKSNSTFPRRNWISFLMIYTASGPVRDEQFPVLAFGKRDPDIQPGLLIPNPFFISPRWWDQIAASSVQESTLQPWYRRKNKLLFRGACGPGAHARFELLRIRDPHNLLDVGFNKVDGYQSIEECVVDLANKLNRTNDDINFILNHRIKSLVPQSNFSQYRYLMHMPGSATGSYSRNLQYLWSHGSIIFIWKHTASEWYYQHLRDGVHYVSVDQNTIYPLLLSLQVNPHLQLKMRRGSKVFARNYLSGRTLTNRWSAILSILAERQAQDIPKINKDIACTCDTELLSQNAIPKCQKCEITKKRGRAVAKFVGLIPKSS</sequence>
<reference evidence="3" key="1">
    <citation type="submission" date="2021-01" db="EMBL/GenBank/DDBJ databases">
        <authorList>
            <person name="Corre E."/>
            <person name="Pelletier E."/>
            <person name="Niang G."/>
            <person name="Scheremetjew M."/>
            <person name="Finn R."/>
            <person name="Kale V."/>
            <person name="Holt S."/>
            <person name="Cochrane G."/>
            <person name="Meng A."/>
            <person name="Brown T."/>
            <person name="Cohen L."/>
        </authorList>
    </citation>
    <scope>NUCLEOTIDE SEQUENCE</scope>
    <source>
        <strain evidence="3">CCMP1510</strain>
    </source>
</reference>
<name>A0A7S3NK87_9STRA</name>